<gene>
    <name evidence="1" type="ORF">KsCSTR_36330</name>
    <name evidence="2" type="ORF">KSMBR1_3402</name>
</gene>
<dbReference type="EMBL" id="CP049055">
    <property type="protein sequence ID" value="QII13012.1"/>
    <property type="molecule type" value="Genomic_DNA"/>
</dbReference>
<evidence type="ECO:0000313" key="1">
    <source>
        <dbReference type="EMBL" id="QII13012.1"/>
    </source>
</evidence>
<reference evidence="1 4" key="3">
    <citation type="submission" date="2020-02" db="EMBL/GenBank/DDBJ databases">
        <title>Newly sequenced genome of strain CSTR1 showed variability in Candidatus Kuenenia stuttgartiensis genomes.</title>
        <authorList>
            <person name="Ding C."/>
            <person name="Adrian L."/>
        </authorList>
    </citation>
    <scope>NUCLEOTIDE SEQUENCE [LARGE SCALE GENOMIC DNA]</scope>
    <source>
        <strain evidence="1 4">CSTR1</strain>
    </source>
</reference>
<sequence>MKKVSTKGSLREEDMRSEYDFPSMKRAVRGKHYKAYRSGHKVEIHQADGTISVQYFKLEDGAVLLAPDVKKYFPDSEAVNKALRSLIEIIPSKRRITANIK</sequence>
<dbReference type="KEGG" id="kst:KSMBR1_3402"/>
<dbReference type="EMBL" id="LT934425">
    <property type="protein sequence ID" value="SOH05876.1"/>
    <property type="molecule type" value="Genomic_DNA"/>
</dbReference>
<reference evidence="3" key="1">
    <citation type="submission" date="2017-10" db="EMBL/GenBank/DDBJ databases">
        <authorList>
            <person name="Frank J."/>
        </authorList>
    </citation>
    <scope>NUCLEOTIDE SEQUENCE [LARGE SCALE GENOMIC DNA]</scope>
</reference>
<dbReference type="Proteomes" id="UP000501926">
    <property type="component" value="Chromosome"/>
</dbReference>
<evidence type="ECO:0000313" key="4">
    <source>
        <dbReference type="Proteomes" id="UP000501926"/>
    </source>
</evidence>
<dbReference type="RefSeq" id="WP_099326407.1">
    <property type="nucleotide sequence ID" value="NZ_CP049055.1"/>
</dbReference>
<protein>
    <submittedName>
        <fullName evidence="2">Uncharacterized protein</fullName>
    </submittedName>
</protein>
<evidence type="ECO:0000313" key="2">
    <source>
        <dbReference type="EMBL" id="SOH05876.1"/>
    </source>
</evidence>
<dbReference type="AlphaFoldDB" id="A0A2C9CJN3"/>
<accession>A0A2C9CJN3</accession>
<organism evidence="2 3">
    <name type="scientific">Kuenenia stuttgartiensis</name>
    <dbReference type="NCBI Taxonomy" id="174633"/>
    <lineage>
        <taxon>Bacteria</taxon>
        <taxon>Pseudomonadati</taxon>
        <taxon>Planctomycetota</taxon>
        <taxon>Candidatus Brocadiia</taxon>
        <taxon>Candidatus Brocadiales</taxon>
        <taxon>Candidatus Brocadiaceae</taxon>
        <taxon>Candidatus Kuenenia</taxon>
    </lineage>
</organism>
<dbReference type="Proteomes" id="UP000221734">
    <property type="component" value="Chromosome Kuenenia_stuttgartiensis_MBR1"/>
</dbReference>
<name>A0A2C9CJN3_KUEST</name>
<evidence type="ECO:0000313" key="3">
    <source>
        <dbReference type="Proteomes" id="UP000221734"/>
    </source>
</evidence>
<dbReference type="OrthoDB" id="532567at2"/>
<reference evidence="2" key="2">
    <citation type="submission" date="2017-10" db="EMBL/GenBank/DDBJ databases">
        <authorList>
            <person name="Banno H."/>
            <person name="Chua N.-H."/>
        </authorList>
    </citation>
    <scope>NUCLEOTIDE SEQUENCE [LARGE SCALE GENOMIC DNA]</scope>
    <source>
        <strain evidence="2">Kuenenia_mbr1_ru-nijmegen</strain>
    </source>
</reference>
<keyword evidence="3" id="KW-1185">Reference proteome</keyword>
<proteinExistence type="predicted"/>